<evidence type="ECO:0000256" key="3">
    <source>
        <dbReference type="SAM" id="MobiDB-lite"/>
    </source>
</evidence>
<evidence type="ECO:0000256" key="2">
    <source>
        <dbReference type="ARBA" id="ARBA00022844"/>
    </source>
</evidence>
<feature type="region of interest" description="Disordered" evidence="3">
    <location>
        <begin position="1"/>
        <end position="65"/>
    </location>
</feature>
<organism evidence="4">
    <name type="scientific">Wenling plagiopsetta astrovirus</name>
    <dbReference type="NCBI Taxonomy" id="2116120"/>
    <lineage>
        <taxon>Viruses</taxon>
        <taxon>Riboviria</taxon>
        <taxon>Orthornavirae</taxon>
        <taxon>Pisuviricota</taxon>
        <taxon>Stelpaviricetes</taxon>
        <taxon>Stellavirales</taxon>
        <taxon>Astroviridae</taxon>
    </lineage>
</organism>
<reference evidence="4" key="1">
    <citation type="journal article" date="2018" name="Nature">
        <title>The evolutionary history of vertebrate RNA viruses.</title>
        <authorList>
            <person name="Shi M."/>
            <person name="Lin X.D."/>
            <person name="Chen X."/>
            <person name="Tian J.H."/>
            <person name="Chen L.J."/>
            <person name="Li K."/>
            <person name="Wang W."/>
            <person name="Eden J.S."/>
            <person name="Shen J.J."/>
            <person name="Liu L."/>
            <person name="Holmes E.C."/>
            <person name="Zhang Y.Z."/>
        </authorList>
    </citation>
    <scope>NUCLEOTIDE SEQUENCE</scope>
    <source>
        <strain evidence="4">XDXMC10209</strain>
    </source>
</reference>
<protein>
    <submittedName>
        <fullName evidence="4">Capsid protein</fullName>
    </submittedName>
</protein>
<accession>A0A2P1GMF5</accession>
<name>A0A2P1GMF5_9VIRU</name>
<dbReference type="EMBL" id="MG599923">
    <property type="protein sequence ID" value="AVM87177.1"/>
    <property type="molecule type" value="Genomic_RNA"/>
</dbReference>
<feature type="compositionally biased region" description="Basic and acidic residues" evidence="3">
    <location>
        <begin position="30"/>
        <end position="57"/>
    </location>
</feature>
<evidence type="ECO:0000313" key="4">
    <source>
        <dbReference type="EMBL" id="AVM87177.1"/>
    </source>
</evidence>
<keyword evidence="2" id="KW-0946">Virion</keyword>
<dbReference type="GO" id="GO:0044423">
    <property type="term" value="C:virion component"/>
    <property type="evidence" value="ECO:0007669"/>
    <property type="project" value="UniProtKB-KW"/>
</dbReference>
<dbReference type="InterPro" id="IPR029053">
    <property type="entry name" value="Viral_coat"/>
</dbReference>
<dbReference type="Gene3D" id="2.60.120.20">
    <property type="match status" value="1"/>
</dbReference>
<proteinExistence type="predicted"/>
<evidence type="ECO:0000256" key="1">
    <source>
        <dbReference type="ARBA" id="ARBA00004328"/>
    </source>
</evidence>
<comment type="subcellular location">
    <subcellularLocation>
        <location evidence="1">Virion</location>
    </subcellularLocation>
</comment>
<sequence length="604" mass="66024">MADTPAKKRPQGATKNQEKQHSKPSGNKGNTKEFPMKTKPDNRKPRYADKRYREPRRPFGLSSGDEETYYRGETYLGVVHGTNEEWSLSMMQELNPFHVSEFSKDSVLKNELKKWTTYQVVAMTARLLPVTGNNAATSSTLKVGYWSDFDSPGGPNNINSTLKMPGRQMAIGQSGMVKIAVPQEKKVIDPTSSASVTWAAGSLCCALIGKTQGVVNAAADKTWTGPLWQVYLQYTYRLQGPTDATNRGSLEVEELPEGTTVTINSVVGEPVTLELVPPTPQWNEKFLRLGAAGRRKGRSGLVGVVANILSGLASALPPPFDTIIGGGIGLVRKVVGVRTATFEIYSDLASVERDEPVVGVITEEYPDIPVTNGSLKQFVDPQMPPTATHREPGGGIVPDSNIFGLEEWSPAEGQWITLTPLNGDGVTMSNTGYKIPNVVTTASSGLLVKLYTPSLETERLWTQYTKVSGMNTRCAEVWGPQGLMVRAKLVDILRKGKNMEVSNLVGIIVTSQGGKYYGKSDEGTRVYFSSSSTGAGGWNDWRGYLVDDKNDLYILWSENNRATTWNTSECWSYSPYFTPVTVADEFDSGSSDYVSPGEENSDDE</sequence>